<comment type="caution">
    <text evidence="1">The sequence shown here is derived from an EMBL/GenBank/DDBJ whole genome shotgun (WGS) entry which is preliminary data.</text>
</comment>
<dbReference type="AlphaFoldDB" id="A0AAD5R392"/>
<name>A0AAD5R392_PARTN</name>
<dbReference type="EMBL" id="JAHQIW010006304">
    <property type="protein sequence ID" value="KAJ1368788.1"/>
    <property type="molecule type" value="Genomic_DNA"/>
</dbReference>
<dbReference type="Proteomes" id="UP001196413">
    <property type="component" value="Unassembled WGS sequence"/>
</dbReference>
<protein>
    <submittedName>
        <fullName evidence="1">Uncharacterized protein</fullName>
    </submittedName>
</protein>
<reference evidence="1" key="1">
    <citation type="submission" date="2021-06" db="EMBL/GenBank/DDBJ databases">
        <title>Parelaphostrongylus tenuis whole genome reference sequence.</title>
        <authorList>
            <person name="Garwood T.J."/>
            <person name="Larsen P.A."/>
            <person name="Fountain-Jones N.M."/>
            <person name="Garbe J.R."/>
            <person name="Macchietto M.G."/>
            <person name="Kania S.A."/>
            <person name="Gerhold R.W."/>
            <person name="Richards J.E."/>
            <person name="Wolf T.M."/>
        </authorList>
    </citation>
    <scope>NUCLEOTIDE SEQUENCE</scope>
    <source>
        <strain evidence="1">MNPRO001-30</strain>
        <tissue evidence="1">Meninges</tissue>
    </source>
</reference>
<accession>A0AAD5R392</accession>
<evidence type="ECO:0000313" key="2">
    <source>
        <dbReference type="Proteomes" id="UP001196413"/>
    </source>
</evidence>
<gene>
    <name evidence="1" type="ORF">KIN20_030076</name>
</gene>
<keyword evidence="2" id="KW-1185">Reference proteome</keyword>
<proteinExistence type="predicted"/>
<organism evidence="1 2">
    <name type="scientific">Parelaphostrongylus tenuis</name>
    <name type="common">Meningeal worm</name>
    <dbReference type="NCBI Taxonomy" id="148309"/>
    <lineage>
        <taxon>Eukaryota</taxon>
        <taxon>Metazoa</taxon>
        <taxon>Ecdysozoa</taxon>
        <taxon>Nematoda</taxon>
        <taxon>Chromadorea</taxon>
        <taxon>Rhabditida</taxon>
        <taxon>Rhabditina</taxon>
        <taxon>Rhabditomorpha</taxon>
        <taxon>Strongyloidea</taxon>
        <taxon>Metastrongylidae</taxon>
        <taxon>Parelaphostrongylus</taxon>
    </lineage>
</organism>
<sequence length="76" mass="8183">MERSFITPDGGAVGGCVIDGPDDAQQANMSAAPVIGEWITDMRTSILLPFDEGSTGVQGGVWLNYREPVDSYELFM</sequence>
<evidence type="ECO:0000313" key="1">
    <source>
        <dbReference type="EMBL" id="KAJ1368788.1"/>
    </source>
</evidence>